<dbReference type="EMBL" id="JBHPBY010000632">
    <property type="protein sequence ID" value="MFC1853877.1"/>
    <property type="molecule type" value="Genomic_DNA"/>
</dbReference>
<evidence type="ECO:0000313" key="1">
    <source>
        <dbReference type="EMBL" id="MFC1853877.1"/>
    </source>
</evidence>
<sequence length="45" mass="5329">MIDFSNMKTKCCLKPGQKGTKNLLSQYGDRLLCVRYRYDKKIKNE</sequence>
<gene>
    <name evidence="1" type="ORF">ACFL27_27145</name>
</gene>
<proteinExistence type="predicted"/>
<dbReference type="Proteomes" id="UP001594351">
    <property type="component" value="Unassembled WGS sequence"/>
</dbReference>
<organism evidence="1 2">
    <name type="scientific">candidate division CSSED10-310 bacterium</name>
    <dbReference type="NCBI Taxonomy" id="2855610"/>
    <lineage>
        <taxon>Bacteria</taxon>
        <taxon>Bacteria division CSSED10-310</taxon>
    </lineage>
</organism>
<protein>
    <submittedName>
        <fullName evidence="1">Uncharacterized protein</fullName>
    </submittedName>
</protein>
<evidence type="ECO:0000313" key="2">
    <source>
        <dbReference type="Proteomes" id="UP001594351"/>
    </source>
</evidence>
<accession>A0ABV6Z626</accession>
<name>A0ABV6Z626_UNCC1</name>
<reference evidence="1 2" key="1">
    <citation type="submission" date="2024-09" db="EMBL/GenBank/DDBJ databases">
        <title>Laminarin stimulates single cell rates of sulfate reduction while oxygen inhibits transcriptomic activity in coastal marine sediment.</title>
        <authorList>
            <person name="Lindsay M."/>
            <person name="Orcutt B."/>
            <person name="Emerson D."/>
            <person name="Stepanauskas R."/>
            <person name="D'Angelo T."/>
        </authorList>
    </citation>
    <scope>NUCLEOTIDE SEQUENCE [LARGE SCALE GENOMIC DNA]</scope>
    <source>
        <strain evidence="1">SAG AM-311-K15</strain>
    </source>
</reference>
<comment type="caution">
    <text evidence="1">The sequence shown here is derived from an EMBL/GenBank/DDBJ whole genome shotgun (WGS) entry which is preliminary data.</text>
</comment>
<keyword evidence="2" id="KW-1185">Reference proteome</keyword>